<dbReference type="Gene3D" id="3.40.50.1820">
    <property type="entry name" value="alpha/beta hydrolase"/>
    <property type="match status" value="1"/>
</dbReference>
<dbReference type="Pfam" id="PF13472">
    <property type="entry name" value="Lipase_GDSL_2"/>
    <property type="match status" value="1"/>
</dbReference>
<organism evidence="4 5">
    <name type="scientific">Hymenobacter jejuensis</name>
    <dbReference type="NCBI Taxonomy" id="2502781"/>
    <lineage>
        <taxon>Bacteria</taxon>
        <taxon>Pseudomonadati</taxon>
        <taxon>Bacteroidota</taxon>
        <taxon>Cytophagia</taxon>
        <taxon>Cytophagales</taxon>
        <taxon>Hymenobacteraceae</taxon>
        <taxon>Hymenobacter</taxon>
    </lineage>
</organism>
<evidence type="ECO:0000259" key="2">
    <source>
        <dbReference type="Pfam" id="PF13472"/>
    </source>
</evidence>
<keyword evidence="1" id="KW-0732">Signal</keyword>
<dbReference type="PANTHER" id="PTHR30383:SF5">
    <property type="entry name" value="SGNH HYDROLASE-TYPE ESTERASE DOMAIN-CONTAINING PROTEIN"/>
    <property type="match status" value="1"/>
</dbReference>
<feature type="chain" id="PRO_5022712201" evidence="1">
    <location>
        <begin position="19"/>
        <end position="521"/>
    </location>
</feature>
<feature type="domain" description="BD-FAE-like" evidence="3">
    <location>
        <begin position="124"/>
        <end position="191"/>
    </location>
</feature>
<dbReference type="RefSeq" id="WP_139517588.1">
    <property type="nucleotide sequence ID" value="NZ_CP040896.1"/>
</dbReference>
<reference evidence="4 5" key="1">
    <citation type="submission" date="2019-06" db="EMBL/GenBank/DDBJ databases">
        <authorList>
            <person name="Srinivasan S."/>
        </authorList>
    </citation>
    <scope>NUCLEOTIDE SEQUENCE [LARGE SCALE GENOMIC DNA]</scope>
    <source>
        <strain evidence="4 5">17J68-5</strain>
    </source>
</reference>
<dbReference type="InterPro" id="IPR036514">
    <property type="entry name" value="SGNH_hydro_sf"/>
</dbReference>
<evidence type="ECO:0000313" key="5">
    <source>
        <dbReference type="Proteomes" id="UP000305398"/>
    </source>
</evidence>
<name>A0A5B8A558_9BACT</name>
<dbReference type="EMBL" id="CP040896">
    <property type="protein sequence ID" value="QDA62357.1"/>
    <property type="molecule type" value="Genomic_DNA"/>
</dbReference>
<protein>
    <submittedName>
        <fullName evidence="4">G-D-S-L family lipolytic protein</fullName>
    </submittedName>
</protein>
<evidence type="ECO:0000313" key="4">
    <source>
        <dbReference type="EMBL" id="QDA62357.1"/>
    </source>
</evidence>
<dbReference type="PANTHER" id="PTHR30383">
    <property type="entry name" value="THIOESTERASE 1/PROTEASE 1/LYSOPHOSPHOLIPASE L1"/>
    <property type="match status" value="1"/>
</dbReference>
<dbReference type="InterPro" id="IPR029058">
    <property type="entry name" value="AB_hydrolase_fold"/>
</dbReference>
<dbReference type="Pfam" id="PF20434">
    <property type="entry name" value="BD-FAE"/>
    <property type="match status" value="1"/>
</dbReference>
<accession>A0A5B8A558</accession>
<dbReference type="InterPro" id="IPR049492">
    <property type="entry name" value="BD-FAE-like_dom"/>
</dbReference>
<dbReference type="KEGG" id="hyj:FHG12_20665"/>
<feature type="signal peptide" evidence="1">
    <location>
        <begin position="1"/>
        <end position="18"/>
    </location>
</feature>
<dbReference type="InterPro" id="IPR051532">
    <property type="entry name" value="Ester_Hydrolysis_Enzymes"/>
</dbReference>
<evidence type="ECO:0000256" key="1">
    <source>
        <dbReference type="SAM" id="SignalP"/>
    </source>
</evidence>
<dbReference type="OrthoDB" id="9794725at2"/>
<dbReference type="GO" id="GO:0004622">
    <property type="term" value="F:phosphatidylcholine lysophospholipase activity"/>
    <property type="evidence" value="ECO:0007669"/>
    <property type="project" value="TreeGrafter"/>
</dbReference>
<evidence type="ECO:0000259" key="3">
    <source>
        <dbReference type="Pfam" id="PF20434"/>
    </source>
</evidence>
<dbReference type="InterPro" id="IPR013830">
    <property type="entry name" value="SGNH_hydro"/>
</dbReference>
<feature type="domain" description="SGNH hydrolase-type esterase" evidence="2">
    <location>
        <begin position="344"/>
        <end position="506"/>
    </location>
</feature>
<sequence length="521" mass="56434">MKKFSLGMLLFCAFTARAQQVIPLYTGKAPGSETWTWTEKENTQNMFNTRVVYNVTSPTLTAYLPSPSQATGTAVIICPGGGFHTLSIDSEGNDVAKWLQAKGVAAFVLKYRLVHSLTDDPVKESFALFSDRKKLDAINAPVVPLAIADGKKAMEYVRSHAQELGILPNQIGLMGFSAGGTVAAGVGYSYTAANRPDFLAPIYAYLGALPKQPVPTDAPPLFAAAASDDQLGLAPQSVQLYSDWLAVGKPAELHVYAKGGHGFGMRQQNLPTDTWIDRFGEWLKLQGLLTIQHLPPGVTMATIDGARKRQELLLRTDWANLQRYAAANQKLPAPKAGERRVVIIGNSITENWARDDSAFFKAHNYIGRGISGQTTPQTLARFRQDVIDLHPAAVAILLGTNDVAENTGPYHPATTLGNIQSMVELAQAHGIRVVLGSVPPAYDFPWRPGLAPAPKIIALNQQLKAYAAQHKLVYVDYHTALADERQGMKAAYSADGVHPNLTGYRVMEPLLENAVKAALAK</sequence>
<dbReference type="SUPFAM" id="SSF53474">
    <property type="entry name" value="alpha/beta-Hydrolases"/>
    <property type="match status" value="1"/>
</dbReference>
<proteinExistence type="predicted"/>
<dbReference type="AlphaFoldDB" id="A0A5B8A558"/>
<dbReference type="SUPFAM" id="SSF52266">
    <property type="entry name" value="SGNH hydrolase"/>
    <property type="match status" value="1"/>
</dbReference>
<dbReference type="CDD" id="cd04501">
    <property type="entry name" value="SGNH_hydrolase_like_4"/>
    <property type="match status" value="1"/>
</dbReference>
<dbReference type="Gene3D" id="3.40.50.1110">
    <property type="entry name" value="SGNH hydrolase"/>
    <property type="match status" value="1"/>
</dbReference>
<gene>
    <name evidence="4" type="ORF">FHG12_20665</name>
</gene>
<dbReference type="Proteomes" id="UP000305398">
    <property type="component" value="Chromosome"/>
</dbReference>
<keyword evidence="5" id="KW-1185">Reference proteome</keyword>